<dbReference type="SMART" id="SM00484">
    <property type="entry name" value="XPGI"/>
    <property type="match status" value="1"/>
</dbReference>
<dbReference type="SUPFAM" id="SSF88723">
    <property type="entry name" value="PIN domain-like"/>
    <property type="match status" value="1"/>
</dbReference>
<dbReference type="Proteomes" id="UP000054937">
    <property type="component" value="Unassembled WGS sequence"/>
</dbReference>
<keyword evidence="1 14" id="KW-0597">Phosphoprotein</keyword>
<dbReference type="GO" id="GO:0003677">
    <property type="term" value="F:DNA binding"/>
    <property type="evidence" value="ECO:0007669"/>
    <property type="project" value="UniProtKB-UniRule"/>
</dbReference>
<comment type="function">
    <text evidence="14">Structure-specific nuclease with 5'-flap endonuclease and 5'-3' exonuclease activities involved in DNA replication and repair. During DNA replication, cleaves the 5'-overhanging flap structure that is generated by displacement synthesis when DNA polymerase encounters the 5'-end of a downstream Okazaki fragment. It enters the flap from the 5'-end and then tracks to cleave the flap base, leaving a nick for ligation. Also involved in the long patch base excision repair (LP-BER) pathway, by cleaving within the apurinic/apyrimidinic (AP) site-terminated flap. Acts as a genome stabilization factor that prevents flaps from equilibrating into structures that lead to duplications and deletions. Also possesses 5'-3' exonuclease activity on nicked or gapped double-stranded DNA, and exhibits RNase H activity. Also involved in replication and repair of rDNA and in repairing mitochondrial DNA.</text>
</comment>
<dbReference type="PANTHER" id="PTHR11081">
    <property type="entry name" value="FLAP ENDONUCLEASE FAMILY MEMBER"/>
    <property type="match status" value="1"/>
</dbReference>
<dbReference type="InterPro" id="IPR008918">
    <property type="entry name" value="HhH2"/>
</dbReference>
<dbReference type="GO" id="GO:0000287">
    <property type="term" value="F:magnesium ion binding"/>
    <property type="evidence" value="ECO:0007669"/>
    <property type="project" value="UniProtKB-UniRule"/>
</dbReference>
<evidence type="ECO:0000256" key="10">
    <source>
        <dbReference type="ARBA" id="ARBA00023128"/>
    </source>
</evidence>
<dbReference type="InterPro" id="IPR023426">
    <property type="entry name" value="Flap_endonuc"/>
</dbReference>
<evidence type="ECO:0000256" key="5">
    <source>
        <dbReference type="ARBA" id="ARBA00022759"/>
    </source>
</evidence>
<dbReference type="GO" id="GO:0017108">
    <property type="term" value="F:5'-flap endonuclease activity"/>
    <property type="evidence" value="ECO:0007669"/>
    <property type="project" value="UniProtKB-UniRule"/>
</dbReference>
<dbReference type="GO" id="GO:0005739">
    <property type="term" value="C:mitochondrion"/>
    <property type="evidence" value="ECO:0007669"/>
    <property type="project" value="UniProtKB-SubCell"/>
</dbReference>
<keyword evidence="19" id="KW-1185">Reference proteome</keyword>
<comment type="cofactor">
    <cofactor evidence="14">
        <name>Mg(2+)</name>
        <dbReference type="ChEBI" id="CHEBI:18420"/>
    </cofactor>
    <text evidence="14">Binds 2 magnesium ions per subunit. They probably participate in the reaction catalyzed by the enzyme. May bind an additional third magnesium ion after substrate binding.</text>
</comment>
<evidence type="ECO:0000256" key="8">
    <source>
        <dbReference type="ARBA" id="ARBA00022839"/>
    </source>
</evidence>
<feature type="domain" description="XPG-I" evidence="16">
    <location>
        <begin position="150"/>
        <end position="219"/>
    </location>
</feature>
<dbReference type="FunCoup" id="A0A0V0R324">
    <property type="interactions" value="498"/>
</dbReference>
<evidence type="ECO:0000256" key="2">
    <source>
        <dbReference type="ARBA" id="ARBA00022705"/>
    </source>
</evidence>
<evidence type="ECO:0000259" key="17">
    <source>
        <dbReference type="SMART" id="SM00485"/>
    </source>
</evidence>
<name>A0A0V0R324_PSEPJ</name>
<dbReference type="PRINTS" id="PR00853">
    <property type="entry name" value="XPGRADSUPER"/>
</dbReference>
<feature type="compositionally biased region" description="Basic residues" evidence="15">
    <location>
        <begin position="367"/>
        <end position="381"/>
    </location>
</feature>
<gene>
    <name evidence="18" type="ORF">PPERSA_09007</name>
</gene>
<dbReference type="InterPro" id="IPR006085">
    <property type="entry name" value="XPG_DNA_repair_N"/>
</dbReference>
<protein>
    <recommendedName>
        <fullName evidence="14">Flap endonuclease 1</fullName>
        <shortName evidence="14">FEN-1</shortName>
        <ecNumber evidence="14">3.1.-.-</ecNumber>
    </recommendedName>
    <alternativeName>
        <fullName evidence="14">Flap structure-specific endonuclease 1</fullName>
    </alternativeName>
</protein>
<evidence type="ECO:0000256" key="13">
    <source>
        <dbReference type="ARBA" id="ARBA00034726"/>
    </source>
</evidence>
<evidence type="ECO:0000256" key="3">
    <source>
        <dbReference type="ARBA" id="ARBA00022722"/>
    </source>
</evidence>
<dbReference type="GO" id="GO:0005730">
    <property type="term" value="C:nucleolus"/>
    <property type="evidence" value="ECO:0007669"/>
    <property type="project" value="UniProtKB-SubCell"/>
</dbReference>
<reference evidence="18 19" key="1">
    <citation type="journal article" date="2015" name="Sci. Rep.">
        <title>Genome of the facultative scuticociliatosis pathogen Pseudocohnilembus persalinus provides insight into its virulence through horizontal gene transfer.</title>
        <authorList>
            <person name="Xiong J."/>
            <person name="Wang G."/>
            <person name="Cheng J."/>
            <person name="Tian M."/>
            <person name="Pan X."/>
            <person name="Warren A."/>
            <person name="Jiang C."/>
            <person name="Yuan D."/>
            <person name="Miao W."/>
        </authorList>
    </citation>
    <scope>NUCLEOTIDE SEQUENCE [LARGE SCALE GENOMIC DNA]</scope>
    <source>
        <strain evidence="18">36N120E</strain>
    </source>
</reference>
<keyword evidence="4 14" id="KW-0479">Metal-binding</keyword>
<dbReference type="PANTHER" id="PTHR11081:SF9">
    <property type="entry name" value="FLAP ENDONUCLEASE 1"/>
    <property type="match status" value="1"/>
</dbReference>
<proteinExistence type="inferred from homology"/>
<dbReference type="CDD" id="cd09867">
    <property type="entry name" value="PIN_FEN1"/>
    <property type="match status" value="1"/>
</dbReference>
<keyword evidence="7 14" id="KW-0378">Hydrolase</keyword>
<dbReference type="FunFam" id="1.10.150.20:FF:000009">
    <property type="entry name" value="Flap endonuclease 1"/>
    <property type="match status" value="1"/>
</dbReference>
<keyword evidence="6 14" id="KW-0227">DNA damage</keyword>
<keyword evidence="3 14" id="KW-0540">Nuclease</keyword>
<comment type="subcellular location">
    <subcellularLocation>
        <location evidence="14">Nucleus</location>
        <location evidence="14">Nucleolus</location>
    </subcellularLocation>
    <subcellularLocation>
        <location evidence="14">Nucleus</location>
        <location evidence="14">Nucleoplasm</location>
    </subcellularLocation>
    <subcellularLocation>
        <location evidence="14">Mitochondrion</location>
    </subcellularLocation>
    <text evidence="14">Resides mostly in the nucleoli and relocalizes to the nucleoplasm upon DNA damage.</text>
</comment>
<dbReference type="Pfam" id="PF00867">
    <property type="entry name" value="XPG_I"/>
    <property type="match status" value="1"/>
</dbReference>
<keyword evidence="2 14" id="KW-0235">DNA replication</keyword>
<dbReference type="InterPro" id="IPR036279">
    <property type="entry name" value="5-3_exonuclease_C_sf"/>
</dbReference>
<accession>A0A0V0R324</accession>
<feature type="region of interest" description="Disordered" evidence="15">
    <location>
        <begin position="356"/>
        <end position="381"/>
    </location>
</feature>
<organism evidence="18 19">
    <name type="scientific">Pseudocohnilembus persalinus</name>
    <name type="common">Ciliate</name>
    <dbReference type="NCBI Taxonomy" id="266149"/>
    <lineage>
        <taxon>Eukaryota</taxon>
        <taxon>Sar</taxon>
        <taxon>Alveolata</taxon>
        <taxon>Ciliophora</taxon>
        <taxon>Intramacronucleata</taxon>
        <taxon>Oligohymenophorea</taxon>
        <taxon>Scuticociliatia</taxon>
        <taxon>Philasterida</taxon>
        <taxon>Pseudocohnilembidae</taxon>
        <taxon>Pseudocohnilembus</taxon>
    </lineage>
</organism>
<evidence type="ECO:0000256" key="7">
    <source>
        <dbReference type="ARBA" id="ARBA00022801"/>
    </source>
</evidence>
<evidence type="ECO:0000256" key="11">
    <source>
        <dbReference type="ARBA" id="ARBA00023204"/>
    </source>
</evidence>
<dbReference type="SMART" id="SM00485">
    <property type="entry name" value="XPGN"/>
    <property type="match status" value="1"/>
</dbReference>
<evidence type="ECO:0000256" key="12">
    <source>
        <dbReference type="ARBA" id="ARBA00023242"/>
    </source>
</evidence>
<evidence type="ECO:0000256" key="1">
    <source>
        <dbReference type="ARBA" id="ARBA00022553"/>
    </source>
</evidence>
<evidence type="ECO:0000313" key="19">
    <source>
        <dbReference type="Proteomes" id="UP000054937"/>
    </source>
</evidence>
<dbReference type="InterPro" id="IPR006084">
    <property type="entry name" value="XPG/Rad2"/>
</dbReference>
<evidence type="ECO:0000256" key="9">
    <source>
        <dbReference type="ARBA" id="ARBA00022842"/>
    </source>
</evidence>
<dbReference type="HAMAP" id="MF_00614">
    <property type="entry name" value="Fen"/>
    <property type="match status" value="1"/>
</dbReference>
<dbReference type="Pfam" id="PF00752">
    <property type="entry name" value="XPG_N"/>
    <property type="match status" value="1"/>
</dbReference>
<dbReference type="InterPro" id="IPR029060">
    <property type="entry name" value="PIN-like_dom_sf"/>
</dbReference>
<sequence length="381" mass="42957">MGIKKLMDILREKAPGCIRKKELKFFGGRSVACDASMAMYQFLVTTQGSNDSVLTQLTDKDGNKTGHLVGLFNRTLMFLENGIKPAWVFDGKPPTFKSGELAKRKKAKEEAKEKVEQALEAGNMEEALKQQQRTTYISKEMKEDAMKMLKLLGCPVIVAPCEAEAQCAFLAKSKKVYATVTEDMDALTFQTPVLIRGLNSKKEPVYEISYDTMMEELGFTYEEFIDFCILCGCDYTCTIEGIGPTTAFKLIKEHKTIEKVIEHLEAANLHDTKKKKTQIPENFNYKDSRPLFFKPDVIDPNEIQLKWEKPNEVELKKFLVEEKGFSEQRVENGLKKIKGKEQKGFQSSLENFFGKPTVVKKAPSPKGKGKSGKKGVVGKKK</sequence>
<evidence type="ECO:0000259" key="16">
    <source>
        <dbReference type="SMART" id="SM00484"/>
    </source>
</evidence>
<evidence type="ECO:0000256" key="14">
    <source>
        <dbReference type="HAMAP-Rule" id="MF_03140"/>
    </source>
</evidence>
<evidence type="ECO:0000256" key="6">
    <source>
        <dbReference type="ARBA" id="ARBA00022763"/>
    </source>
</evidence>
<comment type="similarity">
    <text evidence="13 14">Belongs to the XPG/RAD2 endonuclease family. FEN1 subfamily.</text>
</comment>
<dbReference type="GO" id="GO:0006284">
    <property type="term" value="P:base-excision repair"/>
    <property type="evidence" value="ECO:0007669"/>
    <property type="project" value="UniProtKB-UniRule"/>
</dbReference>
<dbReference type="AlphaFoldDB" id="A0A0V0R324"/>
<dbReference type="GO" id="GO:0043137">
    <property type="term" value="P:DNA replication, removal of RNA primer"/>
    <property type="evidence" value="ECO:0007669"/>
    <property type="project" value="UniProtKB-UniRule"/>
</dbReference>
<dbReference type="Gene3D" id="3.40.50.1010">
    <property type="entry name" value="5'-nuclease"/>
    <property type="match status" value="1"/>
</dbReference>
<keyword evidence="8 14" id="KW-0269">Exonuclease</keyword>
<dbReference type="FunFam" id="3.40.50.1010:FF:000138">
    <property type="entry name" value="Flap endonuclease 1-1"/>
    <property type="match status" value="1"/>
</dbReference>
<feature type="domain" description="XPG N-terminal" evidence="17">
    <location>
        <begin position="1"/>
        <end position="111"/>
    </location>
</feature>
<evidence type="ECO:0000313" key="18">
    <source>
        <dbReference type="EMBL" id="KRX08903.1"/>
    </source>
</evidence>
<dbReference type="OrthoDB" id="1937206at2759"/>
<comment type="caution">
    <text evidence="18">The sequence shown here is derived from an EMBL/GenBank/DDBJ whole genome shotgun (WGS) entry which is preliminary data.</text>
</comment>
<dbReference type="Gene3D" id="1.10.150.20">
    <property type="entry name" value="5' to 3' exonuclease, C-terminal subdomain"/>
    <property type="match status" value="1"/>
</dbReference>
<dbReference type="OMA" id="MGIPWVQ"/>
<dbReference type="SUPFAM" id="SSF47807">
    <property type="entry name" value="5' to 3' exonuclease, C-terminal subdomain"/>
    <property type="match status" value="1"/>
</dbReference>
<keyword evidence="10 14" id="KW-0496">Mitochondrion</keyword>
<keyword evidence="5 14" id="KW-0255">Endonuclease</keyword>
<dbReference type="GO" id="GO:0008409">
    <property type="term" value="F:5'-3' exonuclease activity"/>
    <property type="evidence" value="ECO:0007669"/>
    <property type="project" value="UniProtKB-UniRule"/>
</dbReference>
<keyword evidence="11 14" id="KW-0234">DNA repair</keyword>
<evidence type="ECO:0000256" key="4">
    <source>
        <dbReference type="ARBA" id="ARBA00022723"/>
    </source>
</evidence>
<evidence type="ECO:0000256" key="15">
    <source>
        <dbReference type="SAM" id="MobiDB-lite"/>
    </source>
</evidence>
<dbReference type="EC" id="3.1.-.-" evidence="14"/>
<dbReference type="InParanoid" id="A0A0V0R324"/>
<dbReference type="GO" id="GO:0005654">
    <property type="term" value="C:nucleoplasm"/>
    <property type="evidence" value="ECO:0007669"/>
    <property type="project" value="UniProtKB-SubCell"/>
</dbReference>
<dbReference type="EMBL" id="LDAU01000057">
    <property type="protein sequence ID" value="KRX08903.1"/>
    <property type="molecule type" value="Genomic_DNA"/>
</dbReference>
<keyword evidence="12 14" id="KW-0539">Nucleus</keyword>
<dbReference type="SMART" id="SM00279">
    <property type="entry name" value="HhH2"/>
    <property type="match status" value="1"/>
</dbReference>
<dbReference type="InterPro" id="IPR006086">
    <property type="entry name" value="XPG-I_dom"/>
</dbReference>
<keyword evidence="9 14" id="KW-0460">Magnesium</keyword>